<dbReference type="Proteomes" id="UP000075304">
    <property type="component" value="Unassembled WGS sequence"/>
</dbReference>
<evidence type="ECO:0000313" key="1">
    <source>
        <dbReference type="EMBL" id="KYC69719.1"/>
    </source>
</evidence>
<dbReference type="EMBL" id="LQYI01000045">
    <property type="protein sequence ID" value="KYC69719.1"/>
    <property type="molecule type" value="Genomic_DNA"/>
</dbReference>
<dbReference type="AlphaFoldDB" id="A0A150KEY3"/>
<proteinExistence type="predicted"/>
<name>A0A150KEY3_HEYCO</name>
<reference evidence="1 2" key="1">
    <citation type="submission" date="2016-01" db="EMBL/GenBank/DDBJ databases">
        <title>Genome Sequences of Twelve Sporeforming Bacillus Species Isolated from Foods.</title>
        <authorList>
            <person name="Berendsen E.M."/>
            <person name="Wells-Bennik M.H."/>
            <person name="Krawcyk A.O."/>
            <person name="De Jong A."/>
            <person name="Holsappel S."/>
            <person name="Eijlander R.T."/>
            <person name="Kuipers O.P."/>
        </authorList>
    </citation>
    <scope>NUCLEOTIDE SEQUENCE [LARGE SCALE GENOMIC DNA]</scope>
    <source>
        <strain evidence="1 2">B4099</strain>
    </source>
</reference>
<accession>A0A150KEY3</accession>
<protein>
    <submittedName>
        <fullName evidence="1">Uncharacterized protein</fullName>
    </submittedName>
</protein>
<evidence type="ECO:0000313" key="2">
    <source>
        <dbReference type="Proteomes" id="UP000075304"/>
    </source>
</evidence>
<gene>
    <name evidence="1" type="ORF">B4099_1063</name>
</gene>
<dbReference type="PATRIC" id="fig|1398.25.peg.2768"/>
<organism evidence="1 2">
    <name type="scientific">Heyndrickxia coagulans</name>
    <name type="common">Weizmannia coagulans</name>
    <dbReference type="NCBI Taxonomy" id="1398"/>
    <lineage>
        <taxon>Bacteria</taxon>
        <taxon>Bacillati</taxon>
        <taxon>Bacillota</taxon>
        <taxon>Bacilli</taxon>
        <taxon>Bacillales</taxon>
        <taxon>Bacillaceae</taxon>
        <taxon>Heyndrickxia</taxon>
    </lineage>
</organism>
<dbReference type="RefSeq" id="WP_061574833.1">
    <property type="nucleotide sequence ID" value="NZ_JAABON010000065.1"/>
</dbReference>
<sequence length="63" mass="7298">MMNDFVLVLPLDEARVFPRAGPADDARAIPWLMAAAPTRHPRIRMYMQMQMVYDRDGYRLSGD</sequence>
<comment type="caution">
    <text evidence="1">The sequence shown here is derived from an EMBL/GenBank/DDBJ whole genome shotgun (WGS) entry which is preliminary data.</text>
</comment>